<proteinExistence type="predicted"/>
<evidence type="ECO:0008006" key="3">
    <source>
        <dbReference type="Google" id="ProtNLM"/>
    </source>
</evidence>
<dbReference type="AlphaFoldDB" id="A0A6J8C882"/>
<reference evidence="1 2" key="1">
    <citation type="submission" date="2020-06" db="EMBL/GenBank/DDBJ databases">
        <authorList>
            <person name="Li R."/>
            <person name="Bekaert M."/>
        </authorList>
    </citation>
    <scope>NUCLEOTIDE SEQUENCE [LARGE SCALE GENOMIC DNA]</scope>
    <source>
        <strain evidence="2">wild</strain>
    </source>
</reference>
<gene>
    <name evidence="1" type="ORF">MCOR_27505</name>
</gene>
<dbReference type="EMBL" id="CACVKT020004992">
    <property type="protein sequence ID" value="CAC5392583.1"/>
    <property type="molecule type" value="Genomic_DNA"/>
</dbReference>
<dbReference type="PANTHER" id="PTHR47160:SF10">
    <property type="entry name" value="MULE TRANSPOSASE DOMAIN-CONTAINING PROTEIN"/>
    <property type="match status" value="1"/>
</dbReference>
<organism evidence="1 2">
    <name type="scientific">Mytilus coruscus</name>
    <name type="common">Sea mussel</name>
    <dbReference type="NCBI Taxonomy" id="42192"/>
    <lineage>
        <taxon>Eukaryota</taxon>
        <taxon>Metazoa</taxon>
        <taxon>Spiralia</taxon>
        <taxon>Lophotrochozoa</taxon>
        <taxon>Mollusca</taxon>
        <taxon>Bivalvia</taxon>
        <taxon>Autobranchia</taxon>
        <taxon>Pteriomorphia</taxon>
        <taxon>Mytilida</taxon>
        <taxon>Mytiloidea</taxon>
        <taxon>Mytilidae</taxon>
        <taxon>Mytilinae</taxon>
        <taxon>Mytilus</taxon>
    </lineage>
</organism>
<evidence type="ECO:0000313" key="1">
    <source>
        <dbReference type="EMBL" id="CAC5392583.1"/>
    </source>
</evidence>
<dbReference type="Proteomes" id="UP000507470">
    <property type="component" value="Unassembled WGS sequence"/>
</dbReference>
<dbReference type="OrthoDB" id="6144560at2759"/>
<dbReference type="PANTHER" id="PTHR47160">
    <property type="entry name" value="PUTATIVE-RELATED"/>
    <property type="match status" value="1"/>
</dbReference>
<accession>A0A6J8C882</accession>
<name>A0A6J8C882_MYTCO</name>
<keyword evidence="2" id="KW-1185">Reference proteome</keyword>
<protein>
    <recommendedName>
        <fullName evidence="3">MULE transposase domain-containing protein</fullName>
    </recommendedName>
</protein>
<sequence>MMNNEVNIFECCKCTPVMDGVLKGEPIIEDEEPEINSQFLDFETFLIGDHHDDKQRHIMFATPDQLRILQNARRWYVDGTFKVVRRPFKQHFTIHAFVQKDNCMKQVPLVFALMSRRTKRDYKAVRSWSAIKTVFPTAEIKSCLFHRTQAAMSKVATLGLKCQYNQKQATHLFIRKLLALPFLPADHIRPAFLQLAMQAMLNKDEEFCKSDMSQVKLNIEEDIDWEADNVSDIDKFNQAMNIDGNGKFPALKHQLNLPLVNV</sequence>
<evidence type="ECO:0000313" key="2">
    <source>
        <dbReference type="Proteomes" id="UP000507470"/>
    </source>
</evidence>